<protein>
    <submittedName>
        <fullName evidence="1">Uncharacterized protein</fullName>
    </submittedName>
</protein>
<reference evidence="1 2" key="1">
    <citation type="submission" date="2020-08" db="EMBL/GenBank/DDBJ databases">
        <title>Plant Genome Project.</title>
        <authorList>
            <person name="Zhang R.-G."/>
        </authorList>
    </citation>
    <scope>NUCLEOTIDE SEQUENCE [LARGE SCALE GENOMIC DNA]</scope>
    <source>
        <tissue evidence="1">Rhizome</tissue>
    </source>
</reference>
<keyword evidence="2" id="KW-1185">Reference proteome</keyword>
<dbReference type="Proteomes" id="UP000734854">
    <property type="component" value="Unassembled WGS sequence"/>
</dbReference>
<organism evidence="1 2">
    <name type="scientific">Zingiber officinale</name>
    <name type="common">Ginger</name>
    <name type="synonym">Amomum zingiber</name>
    <dbReference type="NCBI Taxonomy" id="94328"/>
    <lineage>
        <taxon>Eukaryota</taxon>
        <taxon>Viridiplantae</taxon>
        <taxon>Streptophyta</taxon>
        <taxon>Embryophyta</taxon>
        <taxon>Tracheophyta</taxon>
        <taxon>Spermatophyta</taxon>
        <taxon>Magnoliopsida</taxon>
        <taxon>Liliopsida</taxon>
        <taxon>Zingiberales</taxon>
        <taxon>Zingiberaceae</taxon>
        <taxon>Zingiber</taxon>
    </lineage>
</organism>
<proteinExistence type="predicted"/>
<comment type="caution">
    <text evidence="1">The sequence shown here is derived from an EMBL/GenBank/DDBJ whole genome shotgun (WGS) entry which is preliminary data.</text>
</comment>
<dbReference type="EMBL" id="JACMSC010000010">
    <property type="protein sequence ID" value="KAG6504525.1"/>
    <property type="molecule type" value="Genomic_DNA"/>
</dbReference>
<evidence type="ECO:0000313" key="1">
    <source>
        <dbReference type="EMBL" id="KAG6504525.1"/>
    </source>
</evidence>
<accession>A0A8J5GAM6</accession>
<gene>
    <name evidence="1" type="ORF">ZIOFF_036859</name>
</gene>
<name>A0A8J5GAM6_ZINOF</name>
<evidence type="ECO:0000313" key="2">
    <source>
        <dbReference type="Proteomes" id="UP000734854"/>
    </source>
</evidence>
<sequence length="199" mass="21643">MKLRPEFEVTRIGLLNRNPVPSLDICLGELLPEEQRMATQAVLGLSKEISGIVNVAYAAKGRTKNRDKCSAIVAKSLGILPVIVVRSSAIIVNKMDTLSSNVLHNLQKYTDKQNIQIANDSNLPITTIGDIGPSFRHVFVSPGLSTSLISVGQLVDNNCDVNFSRCGCLVQDQRSRKLDNANAISLAFHLSQLLDGIAY</sequence>
<dbReference type="AlphaFoldDB" id="A0A8J5GAM6"/>